<keyword evidence="3" id="KW-1185">Reference proteome</keyword>
<feature type="chain" id="PRO_5047288921" description="Curlin subunit CsgB" evidence="1">
    <location>
        <begin position="18"/>
        <end position="169"/>
    </location>
</feature>
<sequence length="169" mass="18273">MKKILFLLVFTTFTALGQTYVDDSQVINTANLQTTNAQLNLASDQNSSTSNTTTQFVNQNSVFIEQVGNSNSAIVSVASDDSQISLYQNGTLNSTTLNHSADRIRQNIVQIGNSNVIYDYSTMGAASHNLNIVQNGNYNTSISAGSNAISENMQINQTGNGRSVYVINF</sequence>
<proteinExistence type="predicted"/>
<evidence type="ECO:0008006" key="4">
    <source>
        <dbReference type="Google" id="ProtNLM"/>
    </source>
</evidence>
<dbReference type="EMBL" id="JADKYU010000635">
    <property type="protein sequence ID" value="MBF4985063.1"/>
    <property type="molecule type" value="Genomic_DNA"/>
</dbReference>
<organism evidence="2 3">
    <name type="scientific">Nonlabens mediterrranea</name>
    <dbReference type="NCBI Taxonomy" id="1419947"/>
    <lineage>
        <taxon>Bacteria</taxon>
        <taxon>Pseudomonadati</taxon>
        <taxon>Bacteroidota</taxon>
        <taxon>Flavobacteriia</taxon>
        <taxon>Flavobacteriales</taxon>
        <taxon>Flavobacteriaceae</taxon>
        <taxon>Nonlabens</taxon>
    </lineage>
</organism>
<feature type="signal peptide" evidence="1">
    <location>
        <begin position="1"/>
        <end position="17"/>
    </location>
</feature>
<dbReference type="Proteomes" id="UP001194729">
    <property type="component" value="Unassembled WGS sequence"/>
</dbReference>
<evidence type="ECO:0000313" key="2">
    <source>
        <dbReference type="EMBL" id="MBF4985063.1"/>
    </source>
</evidence>
<comment type="caution">
    <text evidence="2">The sequence shown here is derived from an EMBL/GenBank/DDBJ whole genome shotgun (WGS) entry which is preliminary data.</text>
</comment>
<protein>
    <recommendedName>
        <fullName evidence="4">Curlin subunit CsgB</fullName>
    </recommendedName>
</protein>
<evidence type="ECO:0000256" key="1">
    <source>
        <dbReference type="SAM" id="SignalP"/>
    </source>
</evidence>
<reference evidence="2 3" key="1">
    <citation type="submission" date="2020-11" db="EMBL/GenBank/DDBJ databases">
        <title>P. mediterranea TC4 genome.</title>
        <authorList>
            <person name="Molmeret M."/>
        </authorList>
    </citation>
    <scope>NUCLEOTIDE SEQUENCE [LARGE SCALE GENOMIC DNA]</scope>
    <source>
        <strain evidence="2 3">TC4</strain>
    </source>
</reference>
<accession>A0ABS0A6R6</accession>
<keyword evidence="1" id="KW-0732">Signal</keyword>
<name>A0ABS0A6R6_9FLAO</name>
<evidence type="ECO:0000313" key="3">
    <source>
        <dbReference type="Proteomes" id="UP001194729"/>
    </source>
</evidence>
<gene>
    <name evidence="2" type="ORF">FNJ87_12200</name>
</gene>